<dbReference type="OrthoDB" id="10250004at2759"/>
<evidence type="ECO:0000256" key="11">
    <source>
        <dbReference type="ARBA" id="ARBA00023273"/>
    </source>
</evidence>
<gene>
    <name evidence="16" type="ORF">Plil01_000638000</name>
</gene>
<dbReference type="GO" id="GO:0030030">
    <property type="term" value="P:cell projection organization"/>
    <property type="evidence" value="ECO:0007669"/>
    <property type="project" value="UniProtKB-KW"/>
</dbReference>
<dbReference type="GO" id="GO:0005929">
    <property type="term" value="C:cilium"/>
    <property type="evidence" value="ECO:0007669"/>
    <property type="project" value="UniProtKB-SubCell"/>
</dbReference>
<comment type="similarity">
    <text evidence="4 14">Belongs to the tubulin family.</text>
</comment>
<proteinExistence type="inferred from homology"/>
<evidence type="ECO:0000256" key="4">
    <source>
        <dbReference type="ARBA" id="ARBA00009636"/>
    </source>
</evidence>
<evidence type="ECO:0000256" key="13">
    <source>
        <dbReference type="ARBA" id="ARBA00046149"/>
    </source>
</evidence>
<dbReference type="Proteomes" id="UP001165083">
    <property type="component" value="Unassembled WGS sequence"/>
</dbReference>
<evidence type="ECO:0000256" key="7">
    <source>
        <dbReference type="ARBA" id="ARBA00022741"/>
    </source>
</evidence>
<dbReference type="GO" id="GO:0005200">
    <property type="term" value="F:structural constituent of cytoskeleton"/>
    <property type="evidence" value="ECO:0007669"/>
    <property type="project" value="InterPro"/>
</dbReference>
<keyword evidence="11" id="KW-0966">Cell projection</keyword>
<keyword evidence="8" id="KW-0970">Cilium biogenesis/degradation</keyword>
<feature type="domain" description="Tubulin/FtsZ GTPase" evidence="15">
    <location>
        <begin position="11"/>
        <end position="100"/>
    </location>
</feature>
<evidence type="ECO:0000256" key="9">
    <source>
        <dbReference type="ARBA" id="ARBA00023134"/>
    </source>
</evidence>
<keyword evidence="7 14" id="KW-0547">Nucleotide-binding</keyword>
<dbReference type="InterPro" id="IPR003008">
    <property type="entry name" value="Tubulin_FtsZ_GTPase"/>
</dbReference>
<dbReference type="Pfam" id="PF00091">
    <property type="entry name" value="Tubulin"/>
    <property type="match status" value="1"/>
</dbReference>
<accession>A0A9W6WTV9</accession>
<evidence type="ECO:0000313" key="17">
    <source>
        <dbReference type="Proteomes" id="UP001165083"/>
    </source>
</evidence>
<keyword evidence="6 14" id="KW-0493">Microtubule</keyword>
<comment type="subcellular location">
    <subcellularLocation>
        <location evidence="3">Cell projection</location>
        <location evidence="3">Cilium</location>
    </subcellularLocation>
    <subcellularLocation>
        <location evidence="1">Cytoplasm</location>
        <location evidence="1">Cytoskeleton</location>
        <location evidence="1">Microtubule organizing center</location>
        <location evidence="1">Centrosome</location>
        <location evidence="1">Centriole</location>
    </subcellularLocation>
    <subcellularLocation>
        <location evidence="2">Nucleus</location>
    </subcellularLocation>
</comment>
<comment type="caution">
    <text evidence="16">The sequence shown here is derived from an EMBL/GenBank/DDBJ whole genome shotgun (WGS) entry which is preliminary data.</text>
</comment>
<dbReference type="InterPro" id="IPR017975">
    <property type="entry name" value="Tubulin_CS"/>
</dbReference>
<keyword evidence="10" id="KW-0539">Nucleus</keyword>
<evidence type="ECO:0000256" key="6">
    <source>
        <dbReference type="ARBA" id="ARBA00022701"/>
    </source>
</evidence>
<dbReference type="EMBL" id="BSXW01000283">
    <property type="protein sequence ID" value="GMF17460.1"/>
    <property type="molecule type" value="Genomic_DNA"/>
</dbReference>
<evidence type="ECO:0000256" key="10">
    <source>
        <dbReference type="ARBA" id="ARBA00023242"/>
    </source>
</evidence>
<dbReference type="GO" id="GO:0007017">
    <property type="term" value="P:microtubule-based process"/>
    <property type="evidence" value="ECO:0007669"/>
    <property type="project" value="InterPro"/>
</dbReference>
<dbReference type="InterPro" id="IPR036525">
    <property type="entry name" value="Tubulin/FtsZ_GTPase_sf"/>
</dbReference>
<dbReference type="GO" id="GO:0005634">
    <property type="term" value="C:nucleus"/>
    <property type="evidence" value="ECO:0007669"/>
    <property type="project" value="UniProtKB-SubCell"/>
</dbReference>
<dbReference type="GO" id="GO:0005874">
    <property type="term" value="C:microtubule"/>
    <property type="evidence" value="ECO:0007669"/>
    <property type="project" value="UniProtKB-KW"/>
</dbReference>
<keyword evidence="17" id="KW-1185">Reference proteome</keyword>
<evidence type="ECO:0000256" key="8">
    <source>
        <dbReference type="ARBA" id="ARBA00022794"/>
    </source>
</evidence>
<dbReference type="GO" id="GO:0005525">
    <property type="term" value="F:GTP binding"/>
    <property type="evidence" value="ECO:0007669"/>
    <property type="project" value="UniProtKB-UniRule"/>
</dbReference>
<evidence type="ECO:0000259" key="15">
    <source>
        <dbReference type="Pfam" id="PF00091"/>
    </source>
</evidence>
<evidence type="ECO:0000256" key="1">
    <source>
        <dbReference type="ARBA" id="ARBA00004114"/>
    </source>
</evidence>
<organism evidence="16 17">
    <name type="scientific">Phytophthora lilii</name>
    <dbReference type="NCBI Taxonomy" id="2077276"/>
    <lineage>
        <taxon>Eukaryota</taxon>
        <taxon>Sar</taxon>
        <taxon>Stramenopiles</taxon>
        <taxon>Oomycota</taxon>
        <taxon>Peronosporomycetes</taxon>
        <taxon>Peronosporales</taxon>
        <taxon>Peronosporaceae</taxon>
        <taxon>Phytophthora</taxon>
    </lineage>
</organism>
<dbReference type="InterPro" id="IPR000217">
    <property type="entry name" value="Tubulin"/>
</dbReference>
<dbReference type="AlphaFoldDB" id="A0A9W6WTV9"/>
<protein>
    <recommendedName>
        <fullName evidence="5">Tubulin delta chain</fullName>
    </recommendedName>
    <alternativeName>
        <fullName evidence="12">Delta-tubulin</fullName>
    </alternativeName>
</protein>
<dbReference type="PROSITE" id="PS00227">
    <property type="entry name" value="TUBULIN"/>
    <property type="match status" value="1"/>
</dbReference>
<evidence type="ECO:0000256" key="12">
    <source>
        <dbReference type="ARBA" id="ARBA00030594"/>
    </source>
</evidence>
<dbReference type="InterPro" id="IPR002967">
    <property type="entry name" value="Delta_tubulin"/>
</dbReference>
<sequence>MQVDFLLTVCNKEAERCDLLKGFLTLQSAAGGTGSGVGSFLTEKLAEFYPSMSLLNAVVWPYQSGEVIVQNYNAMLTMASLADVAHGIFMLQNDAASFICQKLLRIPHPSFDAMNEVLATHLASSFLPVSSTSASRSQRDLDPLSEICDRLCQHPVRVLCTACIKC</sequence>
<name>A0A9W6WTV9_9STRA</name>
<dbReference type="Gene3D" id="3.40.50.1440">
    <property type="entry name" value="Tubulin/FtsZ, GTPase domain"/>
    <property type="match status" value="1"/>
</dbReference>
<reference evidence="16" key="1">
    <citation type="submission" date="2023-04" db="EMBL/GenBank/DDBJ databases">
        <title>Phytophthora lilii NBRC 32176.</title>
        <authorList>
            <person name="Ichikawa N."/>
            <person name="Sato H."/>
            <person name="Tonouchi N."/>
        </authorList>
    </citation>
    <scope>NUCLEOTIDE SEQUENCE</scope>
    <source>
        <strain evidence="16">NBRC 32176</strain>
    </source>
</reference>
<evidence type="ECO:0000256" key="2">
    <source>
        <dbReference type="ARBA" id="ARBA00004123"/>
    </source>
</evidence>
<comment type="function">
    <text evidence="13">Acts as a positive regulator of hedgehog signaling and regulates ciliary function.</text>
</comment>
<dbReference type="GO" id="GO:0005814">
    <property type="term" value="C:centriole"/>
    <property type="evidence" value="ECO:0007669"/>
    <property type="project" value="UniProtKB-SubCell"/>
</dbReference>
<keyword evidence="9 14" id="KW-0342">GTP-binding</keyword>
<dbReference type="PANTHER" id="PTHR11588">
    <property type="entry name" value="TUBULIN"/>
    <property type="match status" value="1"/>
</dbReference>
<dbReference type="SUPFAM" id="SSF52490">
    <property type="entry name" value="Tubulin nucleotide-binding domain-like"/>
    <property type="match status" value="1"/>
</dbReference>
<dbReference type="PRINTS" id="PR01224">
    <property type="entry name" value="DELTATUBULIN"/>
</dbReference>
<dbReference type="PRINTS" id="PR01161">
    <property type="entry name" value="TUBULIN"/>
</dbReference>
<evidence type="ECO:0000313" key="16">
    <source>
        <dbReference type="EMBL" id="GMF17460.1"/>
    </source>
</evidence>
<evidence type="ECO:0000256" key="3">
    <source>
        <dbReference type="ARBA" id="ARBA00004138"/>
    </source>
</evidence>
<evidence type="ECO:0000256" key="14">
    <source>
        <dbReference type="RuleBase" id="RU000352"/>
    </source>
</evidence>
<evidence type="ECO:0000256" key="5">
    <source>
        <dbReference type="ARBA" id="ARBA00014184"/>
    </source>
</evidence>